<dbReference type="AlphaFoldDB" id="A0A139SI77"/>
<protein>
    <recommendedName>
        <fullName evidence="3">BrnT family toxin</fullName>
    </recommendedName>
</protein>
<proteinExistence type="predicted"/>
<evidence type="ECO:0000313" key="1">
    <source>
        <dbReference type="EMBL" id="KXU34233.1"/>
    </source>
</evidence>
<sequence length="92" mass="11027">MKIEFDPTKDAINRDKHGISLGEATRIDWDNAVTWPDLRFDYGEDRMRGLGYIGERLYHVAFVDRGQVRRVISFRKANTRELNDYVRYFEKR</sequence>
<dbReference type="OrthoDB" id="9802417at2"/>
<dbReference type="Pfam" id="PF04365">
    <property type="entry name" value="BrnT_toxin"/>
    <property type="match status" value="1"/>
</dbReference>
<dbReference type="Proteomes" id="UP000072660">
    <property type="component" value="Unassembled WGS sequence"/>
</dbReference>
<dbReference type="RefSeq" id="WP_068393103.1">
    <property type="nucleotide sequence ID" value="NZ_LSZO01000217.1"/>
</dbReference>
<evidence type="ECO:0000313" key="2">
    <source>
        <dbReference type="Proteomes" id="UP000072660"/>
    </source>
</evidence>
<dbReference type="Gene3D" id="3.10.450.530">
    <property type="entry name" value="Ribonuclease toxin, BrnT, of type II toxin-antitoxin system"/>
    <property type="match status" value="1"/>
</dbReference>
<dbReference type="EMBL" id="LSZO01000217">
    <property type="protein sequence ID" value="KXU34233.1"/>
    <property type="molecule type" value="Genomic_DNA"/>
</dbReference>
<dbReference type="InterPro" id="IPR007460">
    <property type="entry name" value="BrnT_toxin"/>
</dbReference>
<keyword evidence="2" id="KW-1185">Reference proteome</keyword>
<organism evidence="1 2">
    <name type="scientific">Ventosimonas gracilis</name>
    <dbReference type="NCBI Taxonomy" id="1680762"/>
    <lineage>
        <taxon>Bacteria</taxon>
        <taxon>Pseudomonadati</taxon>
        <taxon>Pseudomonadota</taxon>
        <taxon>Gammaproteobacteria</taxon>
        <taxon>Pseudomonadales</taxon>
        <taxon>Ventosimonadaceae</taxon>
        <taxon>Ventosimonas</taxon>
    </lineage>
</organism>
<evidence type="ECO:0008006" key="3">
    <source>
        <dbReference type="Google" id="ProtNLM"/>
    </source>
</evidence>
<dbReference type="InterPro" id="IPR038573">
    <property type="entry name" value="BrnT_sf"/>
</dbReference>
<gene>
    <name evidence="1" type="ORF">AXE65_07450</name>
</gene>
<accession>A0A139SI77</accession>
<reference evidence="1 2" key="1">
    <citation type="submission" date="2016-02" db="EMBL/GenBank/DDBJ databases">
        <authorList>
            <person name="Wen L."/>
            <person name="He K."/>
            <person name="Yang H."/>
        </authorList>
    </citation>
    <scope>NUCLEOTIDE SEQUENCE [LARGE SCALE GENOMIC DNA]</scope>
    <source>
        <strain evidence="1 2">CV58</strain>
    </source>
</reference>
<comment type="caution">
    <text evidence="1">The sequence shown here is derived from an EMBL/GenBank/DDBJ whole genome shotgun (WGS) entry which is preliminary data.</text>
</comment>
<name>A0A139SI77_9GAMM</name>